<evidence type="ECO:0000256" key="5">
    <source>
        <dbReference type="ARBA" id="ARBA00022692"/>
    </source>
</evidence>
<dbReference type="PANTHER" id="PTHR30026:SF20">
    <property type="entry name" value="OUTER MEMBRANE PROTEIN TOLC"/>
    <property type="match status" value="1"/>
</dbReference>
<dbReference type="GO" id="GO:0015288">
    <property type="term" value="F:porin activity"/>
    <property type="evidence" value="ECO:0007669"/>
    <property type="project" value="TreeGrafter"/>
</dbReference>
<dbReference type="GO" id="GO:0015562">
    <property type="term" value="F:efflux transmembrane transporter activity"/>
    <property type="evidence" value="ECO:0007669"/>
    <property type="project" value="InterPro"/>
</dbReference>
<evidence type="ECO:0000256" key="3">
    <source>
        <dbReference type="ARBA" id="ARBA00022448"/>
    </source>
</evidence>
<dbReference type="Pfam" id="PF02321">
    <property type="entry name" value="OEP"/>
    <property type="match status" value="1"/>
</dbReference>
<dbReference type="PANTHER" id="PTHR30026">
    <property type="entry name" value="OUTER MEMBRANE PROTEIN TOLC"/>
    <property type="match status" value="1"/>
</dbReference>
<name>A0A2G6E6Y0_9BACT</name>
<keyword evidence="8" id="KW-0175">Coiled coil</keyword>
<dbReference type="InterPro" id="IPR003423">
    <property type="entry name" value="OMP_efflux"/>
</dbReference>
<evidence type="ECO:0000256" key="9">
    <source>
        <dbReference type="SAM" id="SignalP"/>
    </source>
</evidence>
<keyword evidence="6" id="KW-0472">Membrane</keyword>
<sequence length="463" mass="51997">MVRYFFTLLFFTAAFILCGHSVLAADNEATLSFEEAVALALKQNLQLQSIQDRVTSATISLGAALADFKLKVHPEISGFYQQDETLDRSYGIRFTKQFRYGGELSWEAKTFVDDSLDEEYRTDLGVNYRQPLLKGRGTLPTTQTLLSAEQNVRTQQRALILGRQRLIVQVAASYYGIIRDRMMIAVNERSVERTQLLYRAAEAKLKVGMASKMDVFRAKLQTLTAENSLVDAHASLEHAKRRFNLLLGAEIETEYLFPSTLDYHPIALEPALLLQTAQEKRLEIQDARERIAESERQLKIATQNLLPPLDLSLSYTLRGEGNAFEKSLELDDGFWGIGMTSSFDLNLAQERAAFQQAKLSLNAAVRALKATQNTITSEVLQAITKVRQAEARVGLQKQSMVQAEKQLKLSGLRYKKGLSDNLDVVHAEENFVKAKNSYYSAIVQHLVASRQLQQATGTLTEAF</sequence>
<keyword evidence="3" id="KW-0813">Transport</keyword>
<evidence type="ECO:0008006" key="12">
    <source>
        <dbReference type="Google" id="ProtNLM"/>
    </source>
</evidence>
<comment type="similarity">
    <text evidence="2">Belongs to the outer membrane factor (OMF) (TC 1.B.17) family.</text>
</comment>
<evidence type="ECO:0000313" key="10">
    <source>
        <dbReference type="EMBL" id="PID57805.1"/>
    </source>
</evidence>
<protein>
    <recommendedName>
        <fullName evidence="12">Transporter</fullName>
    </recommendedName>
</protein>
<keyword evidence="7" id="KW-0998">Cell outer membrane</keyword>
<reference evidence="10 11" key="1">
    <citation type="submission" date="2017-10" db="EMBL/GenBank/DDBJ databases">
        <title>Novel microbial diversity and functional potential in the marine mammal oral microbiome.</title>
        <authorList>
            <person name="Dudek N.K."/>
            <person name="Sun C.L."/>
            <person name="Burstein D."/>
            <person name="Kantor R.S."/>
            <person name="Aliaga Goltsman D.S."/>
            <person name="Bik E.M."/>
            <person name="Thomas B.C."/>
            <person name="Banfield J.F."/>
            <person name="Relman D.A."/>
        </authorList>
    </citation>
    <scope>NUCLEOTIDE SEQUENCE [LARGE SCALE GENOMIC DNA]</scope>
    <source>
        <strain evidence="10">DOLZORAL124_49_17</strain>
    </source>
</reference>
<dbReference type="SUPFAM" id="SSF56954">
    <property type="entry name" value="Outer membrane efflux proteins (OEP)"/>
    <property type="match status" value="1"/>
</dbReference>
<dbReference type="Proteomes" id="UP000229740">
    <property type="component" value="Unassembled WGS sequence"/>
</dbReference>
<dbReference type="InterPro" id="IPR051906">
    <property type="entry name" value="TolC-like"/>
</dbReference>
<evidence type="ECO:0000256" key="4">
    <source>
        <dbReference type="ARBA" id="ARBA00022452"/>
    </source>
</evidence>
<keyword evidence="5" id="KW-0812">Transmembrane</keyword>
<comment type="subcellular location">
    <subcellularLocation>
        <location evidence="1">Cell outer membrane</location>
    </subcellularLocation>
</comment>
<evidence type="ECO:0000256" key="8">
    <source>
        <dbReference type="SAM" id="Coils"/>
    </source>
</evidence>
<feature type="coiled-coil region" evidence="8">
    <location>
        <begin position="277"/>
        <end position="304"/>
    </location>
</feature>
<accession>A0A2G6E6Y0</accession>
<feature type="chain" id="PRO_5014648704" description="Transporter" evidence="9">
    <location>
        <begin position="25"/>
        <end position="463"/>
    </location>
</feature>
<proteinExistence type="inferred from homology"/>
<comment type="caution">
    <text evidence="10">The sequence shown here is derived from an EMBL/GenBank/DDBJ whole genome shotgun (WGS) entry which is preliminary data.</text>
</comment>
<dbReference type="GO" id="GO:0009279">
    <property type="term" value="C:cell outer membrane"/>
    <property type="evidence" value="ECO:0007669"/>
    <property type="project" value="UniProtKB-SubCell"/>
</dbReference>
<feature type="signal peptide" evidence="9">
    <location>
        <begin position="1"/>
        <end position="24"/>
    </location>
</feature>
<evidence type="ECO:0000313" key="11">
    <source>
        <dbReference type="Proteomes" id="UP000229740"/>
    </source>
</evidence>
<evidence type="ECO:0000256" key="1">
    <source>
        <dbReference type="ARBA" id="ARBA00004442"/>
    </source>
</evidence>
<dbReference type="Gene3D" id="1.20.1600.10">
    <property type="entry name" value="Outer membrane efflux proteins (OEP)"/>
    <property type="match status" value="1"/>
</dbReference>
<dbReference type="GO" id="GO:1990281">
    <property type="term" value="C:efflux pump complex"/>
    <property type="evidence" value="ECO:0007669"/>
    <property type="project" value="TreeGrafter"/>
</dbReference>
<evidence type="ECO:0000256" key="6">
    <source>
        <dbReference type="ARBA" id="ARBA00023136"/>
    </source>
</evidence>
<dbReference type="EMBL" id="PDPS01000025">
    <property type="protein sequence ID" value="PID57805.1"/>
    <property type="molecule type" value="Genomic_DNA"/>
</dbReference>
<organism evidence="10 11">
    <name type="scientific">candidate division KSB3 bacterium</name>
    <dbReference type="NCBI Taxonomy" id="2044937"/>
    <lineage>
        <taxon>Bacteria</taxon>
        <taxon>candidate division KSB3</taxon>
    </lineage>
</organism>
<keyword evidence="4" id="KW-1134">Transmembrane beta strand</keyword>
<keyword evidence="9" id="KW-0732">Signal</keyword>
<evidence type="ECO:0000256" key="7">
    <source>
        <dbReference type="ARBA" id="ARBA00023237"/>
    </source>
</evidence>
<gene>
    <name evidence="10" type="ORF">CSB45_06175</name>
</gene>
<dbReference type="AlphaFoldDB" id="A0A2G6E6Y0"/>
<evidence type="ECO:0000256" key="2">
    <source>
        <dbReference type="ARBA" id="ARBA00007613"/>
    </source>
</evidence>